<dbReference type="AlphaFoldDB" id="A0A2M8QCD7"/>
<dbReference type="PANTHER" id="PTHR28511">
    <property type="entry name" value="ENDONUCLEASE V"/>
    <property type="match status" value="1"/>
</dbReference>
<dbReference type="GO" id="GO:0005737">
    <property type="term" value="C:cytoplasm"/>
    <property type="evidence" value="ECO:0007669"/>
    <property type="project" value="UniProtKB-SubCell"/>
</dbReference>
<keyword evidence="4 6" id="KW-0255">Endonuclease</keyword>
<keyword evidence="6" id="KW-0227">DNA damage</keyword>
<comment type="catalytic activity">
    <reaction evidence="6">
        <text>Endonucleolytic cleavage at apurinic or apyrimidinic sites to products with a 5'-phosphate.</text>
        <dbReference type="EC" id="3.1.21.7"/>
    </reaction>
</comment>
<evidence type="ECO:0000256" key="6">
    <source>
        <dbReference type="HAMAP-Rule" id="MF_00801"/>
    </source>
</evidence>
<dbReference type="GO" id="GO:0000287">
    <property type="term" value="F:magnesium ion binding"/>
    <property type="evidence" value="ECO:0007669"/>
    <property type="project" value="UniProtKB-UniRule"/>
</dbReference>
<sequence>MVKALHAWSLEPDQAIRLQAQLRAQLVLRWDGRAVRTIAGVDVSLSEARARAAIVVLRYPQMTPIEGVTADAPLALPYIPGLLAFREGPAILAAWEKLQHSPDLVMFDGQGIAHPRGIGIASQMGLWLERPTIGVGKSRLYGDFEEPGPNVGDASDLLDPQTKQVIGAVLRTRKRAKPLFVSPGHLIDAARAVAFVMECARGYRLPEPTRWAHKFAAGEALPIDPGEDVGAVLTHPL</sequence>
<dbReference type="GO" id="GO:0043737">
    <property type="term" value="F:deoxyribonuclease V activity"/>
    <property type="evidence" value="ECO:0007669"/>
    <property type="project" value="UniProtKB-UniRule"/>
</dbReference>
<keyword evidence="6" id="KW-0460">Magnesium</keyword>
<keyword evidence="3 6" id="KW-0540">Nuclease</keyword>
<accession>A0A2M8QCD7</accession>
<dbReference type="NCBIfam" id="NF008629">
    <property type="entry name" value="PRK11617.1"/>
    <property type="match status" value="1"/>
</dbReference>
<evidence type="ECO:0000256" key="3">
    <source>
        <dbReference type="ARBA" id="ARBA00022722"/>
    </source>
</evidence>
<dbReference type="GO" id="GO:0003727">
    <property type="term" value="F:single-stranded RNA binding"/>
    <property type="evidence" value="ECO:0007669"/>
    <property type="project" value="TreeGrafter"/>
</dbReference>
<evidence type="ECO:0000256" key="5">
    <source>
        <dbReference type="ARBA" id="ARBA00022801"/>
    </source>
</evidence>
<dbReference type="EC" id="3.1.21.7" evidence="6"/>
<gene>
    <name evidence="6" type="primary">nfi</name>
    <name evidence="7" type="ORF">CUN48_08715</name>
</gene>
<evidence type="ECO:0000256" key="4">
    <source>
        <dbReference type="ARBA" id="ARBA00022759"/>
    </source>
</evidence>
<comment type="similarity">
    <text evidence="6">Belongs to the endonuclease V family.</text>
</comment>
<keyword evidence="2 6" id="KW-0963">Cytoplasm</keyword>
<keyword evidence="6" id="KW-0234">DNA repair</keyword>
<dbReference type="GO" id="GO:0016891">
    <property type="term" value="F:RNA endonuclease activity producing 5'-phosphomonoesters, hydrolytic mechanism"/>
    <property type="evidence" value="ECO:0007669"/>
    <property type="project" value="TreeGrafter"/>
</dbReference>
<comment type="caution">
    <text evidence="7">The sequence shown here is derived from an EMBL/GenBank/DDBJ whole genome shotgun (WGS) entry which is preliminary data.</text>
</comment>
<dbReference type="Proteomes" id="UP000230790">
    <property type="component" value="Unassembled WGS sequence"/>
</dbReference>
<comment type="function">
    <text evidence="6">DNA repair enzyme involved in the repair of deaminated bases. Selectively cleaves double-stranded DNA at the second phosphodiester bond 3' to a deoxyinosine leaving behind the intact lesion on the nicked DNA.</text>
</comment>
<dbReference type="InterPro" id="IPR007581">
    <property type="entry name" value="Endonuclease-V"/>
</dbReference>
<reference evidence="7 8" key="1">
    <citation type="submission" date="2017-11" db="EMBL/GenBank/DDBJ databases">
        <title>Evolution of Phototrophy in the Chloroflexi Phylum Driven by Horizontal Gene Transfer.</title>
        <authorList>
            <person name="Ward L.M."/>
            <person name="Hemp J."/>
            <person name="Shih P.M."/>
            <person name="Mcglynn S.E."/>
            <person name="Fischer W."/>
        </authorList>
    </citation>
    <scope>NUCLEOTIDE SEQUENCE [LARGE SCALE GENOMIC DNA]</scope>
    <source>
        <strain evidence="7">JP3_7</strain>
    </source>
</reference>
<protein>
    <recommendedName>
        <fullName evidence="6">Endonuclease V</fullName>
        <ecNumber evidence="6">3.1.21.7</ecNumber>
    </recommendedName>
    <alternativeName>
        <fullName evidence="6">Deoxyinosine 3'endonuclease</fullName>
    </alternativeName>
    <alternativeName>
        <fullName evidence="6">Deoxyribonuclease V</fullName>
        <shortName evidence="6">DNase V</shortName>
    </alternativeName>
</protein>
<dbReference type="EMBL" id="PGTN01000049">
    <property type="protein sequence ID" value="PJF47438.1"/>
    <property type="molecule type" value="Genomic_DNA"/>
</dbReference>
<comment type="cofactor">
    <cofactor evidence="6">
        <name>Mg(2+)</name>
        <dbReference type="ChEBI" id="CHEBI:18420"/>
    </cofactor>
</comment>
<dbReference type="Pfam" id="PF04493">
    <property type="entry name" value="Endonuclease_5"/>
    <property type="match status" value="1"/>
</dbReference>
<dbReference type="HAMAP" id="MF_00801">
    <property type="entry name" value="Endonuclease_5"/>
    <property type="match status" value="1"/>
</dbReference>
<keyword evidence="5 6" id="KW-0378">Hydrolase</keyword>
<feature type="binding site" evidence="6">
    <location>
        <position position="42"/>
    </location>
    <ligand>
        <name>Mg(2+)</name>
        <dbReference type="ChEBI" id="CHEBI:18420"/>
    </ligand>
</feature>
<evidence type="ECO:0000313" key="7">
    <source>
        <dbReference type="EMBL" id="PJF47438.1"/>
    </source>
</evidence>
<comment type="subcellular location">
    <subcellularLocation>
        <location evidence="1 6">Cytoplasm</location>
    </subcellularLocation>
</comment>
<evidence type="ECO:0000313" key="8">
    <source>
        <dbReference type="Proteomes" id="UP000230790"/>
    </source>
</evidence>
<dbReference type="PANTHER" id="PTHR28511:SF1">
    <property type="entry name" value="ENDONUCLEASE V"/>
    <property type="match status" value="1"/>
</dbReference>
<dbReference type="Gene3D" id="3.30.2170.10">
    <property type="entry name" value="archaeoglobus fulgidus dsm 4304 superfamily"/>
    <property type="match status" value="1"/>
</dbReference>
<evidence type="ECO:0000256" key="2">
    <source>
        <dbReference type="ARBA" id="ARBA00022490"/>
    </source>
</evidence>
<dbReference type="CDD" id="cd06559">
    <property type="entry name" value="Endonuclease_V"/>
    <property type="match status" value="1"/>
</dbReference>
<organism evidence="7 8">
    <name type="scientific">Candidatus Thermofonsia Clade 3 bacterium</name>
    <dbReference type="NCBI Taxonomy" id="2364212"/>
    <lineage>
        <taxon>Bacteria</taxon>
        <taxon>Bacillati</taxon>
        <taxon>Chloroflexota</taxon>
        <taxon>Candidatus Thermofontia</taxon>
        <taxon>Candidatus Thermofonsia Clade 3</taxon>
    </lineage>
</organism>
<name>A0A2M8QCD7_9CHLR</name>
<proteinExistence type="inferred from homology"/>
<evidence type="ECO:0000256" key="1">
    <source>
        <dbReference type="ARBA" id="ARBA00004496"/>
    </source>
</evidence>
<keyword evidence="6" id="KW-0479">Metal-binding</keyword>
<dbReference type="GO" id="GO:0006281">
    <property type="term" value="P:DNA repair"/>
    <property type="evidence" value="ECO:0007669"/>
    <property type="project" value="UniProtKB-UniRule"/>
</dbReference>
<feature type="site" description="Interaction with target DNA" evidence="6">
    <location>
        <position position="78"/>
    </location>
</feature>
<feature type="binding site" evidence="6">
    <location>
        <position position="108"/>
    </location>
    <ligand>
        <name>Mg(2+)</name>
        <dbReference type="ChEBI" id="CHEBI:18420"/>
    </ligand>
</feature>